<feature type="transmembrane region" description="Helical" evidence="1">
    <location>
        <begin position="12"/>
        <end position="31"/>
    </location>
</feature>
<evidence type="ECO:0000313" key="3">
    <source>
        <dbReference type="Proteomes" id="UP000302218"/>
    </source>
</evidence>
<evidence type="ECO:0000256" key="1">
    <source>
        <dbReference type="SAM" id="Phobius"/>
    </source>
</evidence>
<accession>A0A4P8WIS0</accession>
<reference evidence="3" key="1">
    <citation type="submission" date="2019-05" db="EMBL/GenBank/DDBJ databases">
        <title>Genome sequence and methylation pattern of the halophilic Archaeon Natrinema versiforme BOL5-4.</title>
        <authorList>
            <person name="DasSarma P."/>
            <person name="Anton B.P."/>
            <person name="DasSarma S.L."/>
            <person name="Martinez F.L."/>
            <person name="Guzman D."/>
            <person name="Roberts R.J."/>
            <person name="DasSarma S."/>
        </authorList>
    </citation>
    <scope>NUCLEOTIDE SEQUENCE [LARGE SCALE GENOMIC DNA]</scope>
    <source>
        <strain evidence="3">BOL5-4</strain>
    </source>
</reference>
<evidence type="ECO:0000313" key="2">
    <source>
        <dbReference type="EMBL" id="QCS41771.1"/>
    </source>
</evidence>
<feature type="transmembrane region" description="Helical" evidence="1">
    <location>
        <begin position="130"/>
        <end position="148"/>
    </location>
</feature>
<dbReference type="EMBL" id="CP040330">
    <property type="protein sequence ID" value="QCS41771.1"/>
    <property type="molecule type" value="Genomic_DNA"/>
</dbReference>
<dbReference type="Proteomes" id="UP000302218">
    <property type="component" value="Chromosome"/>
</dbReference>
<dbReference type="GeneID" id="40264637"/>
<gene>
    <name evidence="2" type="ORF">FEJ81_05155</name>
</gene>
<dbReference type="InterPro" id="IPR058927">
    <property type="entry name" value="OB_2TM"/>
</dbReference>
<dbReference type="AlphaFoldDB" id="A0A4P8WIS0"/>
<sequence>MQEPFGQRGRLVAGVVLLVVLAGFVCWAGTIPGDLTDSDHPTEVDVTQNREAYVGDRVALGGRVVETDPVVIATRASGSGRFTLVNANEGLQNGDEPLERGDSVTAFGTLEDESTLVAERTTIGDTAGTAYMLLVSFVAGLWVVGRFARDWRFDFDRLAFVPRDDPLSLRDVTPWPRGSASGGDRGA</sequence>
<keyword evidence="1" id="KW-0812">Transmembrane</keyword>
<keyword evidence="1" id="KW-0472">Membrane</keyword>
<dbReference type="Pfam" id="PF26045">
    <property type="entry name" value="OB_2TM_halo"/>
    <property type="match status" value="1"/>
</dbReference>
<dbReference type="RefSeq" id="WP_138244272.1">
    <property type="nucleotide sequence ID" value="NZ_CP040330.1"/>
</dbReference>
<keyword evidence="1" id="KW-1133">Transmembrane helix</keyword>
<organism evidence="2 3">
    <name type="scientific">Natrinema versiforme</name>
    <dbReference type="NCBI Taxonomy" id="88724"/>
    <lineage>
        <taxon>Archaea</taxon>
        <taxon>Methanobacteriati</taxon>
        <taxon>Methanobacteriota</taxon>
        <taxon>Stenosarchaea group</taxon>
        <taxon>Halobacteria</taxon>
        <taxon>Halobacteriales</taxon>
        <taxon>Natrialbaceae</taxon>
        <taxon>Natrinema</taxon>
    </lineage>
</organism>
<name>A0A4P8WIS0_9EURY</name>
<protein>
    <submittedName>
        <fullName evidence="2">Uncharacterized protein</fullName>
    </submittedName>
</protein>
<proteinExistence type="predicted"/>
<dbReference type="OrthoDB" id="206389at2157"/>
<dbReference type="KEGG" id="nvr:FEJ81_05155"/>